<evidence type="ECO:0000256" key="2">
    <source>
        <dbReference type="SAM" id="SignalP"/>
    </source>
</evidence>
<reference evidence="3" key="1">
    <citation type="submission" date="2022-10" db="EMBL/GenBank/DDBJ databases">
        <title>WGS of marine actinomycetes from Thailand.</title>
        <authorList>
            <person name="Thawai C."/>
        </authorList>
    </citation>
    <scope>NUCLEOTIDE SEQUENCE</scope>
    <source>
        <strain evidence="3">SW21</strain>
    </source>
</reference>
<dbReference type="PROSITE" id="PS51257">
    <property type="entry name" value="PROKAR_LIPOPROTEIN"/>
    <property type="match status" value="1"/>
</dbReference>
<dbReference type="EMBL" id="JAPKFM010000032">
    <property type="protein sequence ID" value="MCX2966770.1"/>
    <property type="molecule type" value="Genomic_DNA"/>
</dbReference>
<protein>
    <submittedName>
        <fullName evidence="3">DUF732 domain-containing protein</fullName>
    </submittedName>
</protein>
<gene>
    <name evidence="3" type="ORF">OSB52_22085</name>
</gene>
<feature type="chain" id="PRO_5040793977" evidence="2">
    <location>
        <begin position="25"/>
        <end position="188"/>
    </location>
</feature>
<accession>A0A9X3D7U4</accession>
<evidence type="ECO:0000256" key="1">
    <source>
        <dbReference type="SAM" id="MobiDB-lite"/>
    </source>
</evidence>
<organism evidence="3 4">
    <name type="scientific">Gordonia aquimaris</name>
    <dbReference type="NCBI Taxonomy" id="2984863"/>
    <lineage>
        <taxon>Bacteria</taxon>
        <taxon>Bacillati</taxon>
        <taxon>Actinomycetota</taxon>
        <taxon>Actinomycetes</taxon>
        <taxon>Mycobacteriales</taxon>
        <taxon>Gordoniaceae</taxon>
        <taxon>Gordonia</taxon>
    </lineage>
</organism>
<feature type="signal peptide" evidence="2">
    <location>
        <begin position="1"/>
        <end position="24"/>
    </location>
</feature>
<feature type="region of interest" description="Disordered" evidence="1">
    <location>
        <begin position="24"/>
        <end position="108"/>
    </location>
</feature>
<feature type="compositionally biased region" description="Low complexity" evidence="1">
    <location>
        <begin position="47"/>
        <end position="63"/>
    </location>
</feature>
<dbReference type="Proteomes" id="UP001143347">
    <property type="component" value="Unassembled WGS sequence"/>
</dbReference>
<evidence type="ECO:0000313" key="4">
    <source>
        <dbReference type="Proteomes" id="UP001143347"/>
    </source>
</evidence>
<name>A0A9X3D7U4_9ACTN</name>
<feature type="compositionally biased region" description="Polar residues" evidence="1">
    <location>
        <begin position="24"/>
        <end position="46"/>
    </location>
</feature>
<evidence type="ECO:0000313" key="3">
    <source>
        <dbReference type="EMBL" id="MCX2966770.1"/>
    </source>
</evidence>
<keyword evidence="4" id="KW-1185">Reference proteome</keyword>
<dbReference type="AlphaFoldDB" id="A0A9X3D7U4"/>
<dbReference type="RefSeq" id="WP_235723312.1">
    <property type="nucleotide sequence ID" value="NZ_JAPKFM010000032.1"/>
</dbReference>
<comment type="caution">
    <text evidence="3">The sequence shown here is derived from an EMBL/GenBank/DDBJ whole genome shotgun (WGS) entry which is preliminary data.</text>
</comment>
<keyword evidence="2" id="KW-0732">Signal</keyword>
<proteinExistence type="predicted"/>
<sequence length="188" mass="18967">MTRKFLQLAMVAAGLALTVGSVSACSDDSTATAPITSNPVTTTSMYSTTPSSSAAPSTTASAEETADSDAPDEPAPQEPGGTALPATAPEPGTGVPQSFPGPDGQEIGPKGKAYLAALKADNVTFMGDTDNSVALTMAEYVCNERKKGTDPVTVKAFVTASVGPGTDTVVEANTKADKVIKAADENYC</sequence>